<accession>A0A4R8PQS8</accession>
<dbReference type="EMBL" id="QAPG01001552">
    <property type="protein sequence ID" value="TDZ28022.1"/>
    <property type="molecule type" value="Genomic_DNA"/>
</dbReference>
<evidence type="ECO:0000313" key="1">
    <source>
        <dbReference type="EMBL" id="TDZ28022.1"/>
    </source>
</evidence>
<reference evidence="1 2" key="1">
    <citation type="submission" date="2018-11" db="EMBL/GenBank/DDBJ databases">
        <title>Genome sequence and assembly of Colletotrichum spinosum.</title>
        <authorList>
            <person name="Gan P."/>
            <person name="Shirasu K."/>
        </authorList>
    </citation>
    <scope>NUCLEOTIDE SEQUENCE [LARGE SCALE GENOMIC DNA]</scope>
    <source>
        <strain evidence="1 2">CBS 515.97</strain>
    </source>
</reference>
<name>A0A4R8PQS8_9PEZI</name>
<dbReference type="Proteomes" id="UP000295083">
    <property type="component" value="Unassembled WGS sequence"/>
</dbReference>
<sequence>MNINSIKVINNYKNYNYLYKGLKGLALYKNDFITLLSPFKELYLYLVSISYQRVKLLIKLKRN</sequence>
<dbReference type="AlphaFoldDB" id="A0A4R8PQS8"/>
<evidence type="ECO:0000313" key="2">
    <source>
        <dbReference type="Proteomes" id="UP000295083"/>
    </source>
</evidence>
<organism evidence="1 2">
    <name type="scientific">Colletotrichum spinosum</name>
    <dbReference type="NCBI Taxonomy" id="1347390"/>
    <lineage>
        <taxon>Eukaryota</taxon>
        <taxon>Fungi</taxon>
        <taxon>Dikarya</taxon>
        <taxon>Ascomycota</taxon>
        <taxon>Pezizomycotina</taxon>
        <taxon>Sordariomycetes</taxon>
        <taxon>Hypocreomycetidae</taxon>
        <taxon>Glomerellales</taxon>
        <taxon>Glomerellaceae</taxon>
        <taxon>Colletotrichum</taxon>
        <taxon>Colletotrichum orbiculare species complex</taxon>
    </lineage>
</organism>
<keyword evidence="2" id="KW-1185">Reference proteome</keyword>
<comment type="caution">
    <text evidence="1">The sequence shown here is derived from an EMBL/GenBank/DDBJ whole genome shotgun (WGS) entry which is preliminary data.</text>
</comment>
<gene>
    <name evidence="1" type="ORF">C8035_v003164</name>
</gene>
<protein>
    <submittedName>
        <fullName evidence="1">Uncharacterized protein</fullName>
    </submittedName>
</protein>
<proteinExistence type="predicted"/>